<name>A0A915KGZ9_ROMCU</name>
<keyword evidence="1" id="KW-1185">Reference proteome</keyword>
<organism evidence="1 2">
    <name type="scientific">Romanomermis culicivorax</name>
    <name type="common">Nematode worm</name>
    <dbReference type="NCBI Taxonomy" id="13658"/>
    <lineage>
        <taxon>Eukaryota</taxon>
        <taxon>Metazoa</taxon>
        <taxon>Ecdysozoa</taxon>
        <taxon>Nematoda</taxon>
        <taxon>Enoplea</taxon>
        <taxon>Dorylaimia</taxon>
        <taxon>Mermithida</taxon>
        <taxon>Mermithoidea</taxon>
        <taxon>Mermithidae</taxon>
        <taxon>Romanomermis</taxon>
    </lineage>
</organism>
<accession>A0A915KGZ9</accession>
<proteinExistence type="predicted"/>
<protein>
    <submittedName>
        <fullName evidence="2">Uncharacterized protein</fullName>
    </submittedName>
</protein>
<sequence>MHFWARTLNNNQRLFLMTKLIDKLVMNEYCIQGVSNVYSTFVSSLAEPFHSNLKLNGRIPMHYLILKK</sequence>
<dbReference type="AlphaFoldDB" id="A0A915KGZ9"/>
<dbReference type="Proteomes" id="UP000887565">
    <property type="component" value="Unplaced"/>
</dbReference>
<evidence type="ECO:0000313" key="1">
    <source>
        <dbReference type="Proteomes" id="UP000887565"/>
    </source>
</evidence>
<dbReference type="WBParaSite" id="nRc.2.0.1.t37660-RA">
    <property type="protein sequence ID" value="nRc.2.0.1.t37660-RA"/>
    <property type="gene ID" value="nRc.2.0.1.g37660"/>
</dbReference>
<evidence type="ECO:0000313" key="2">
    <source>
        <dbReference type="WBParaSite" id="nRc.2.0.1.t37660-RA"/>
    </source>
</evidence>
<reference evidence="2" key="1">
    <citation type="submission" date="2022-11" db="UniProtKB">
        <authorList>
            <consortium name="WormBaseParasite"/>
        </authorList>
    </citation>
    <scope>IDENTIFICATION</scope>
</reference>